<protein>
    <submittedName>
        <fullName evidence="2">Uncharacterized protein</fullName>
    </submittedName>
</protein>
<feature type="region of interest" description="Disordered" evidence="1">
    <location>
        <begin position="1"/>
        <end position="21"/>
    </location>
</feature>
<evidence type="ECO:0000256" key="1">
    <source>
        <dbReference type="SAM" id="MobiDB-lite"/>
    </source>
</evidence>
<name>A0A6C0HBH5_9ZZZZ</name>
<evidence type="ECO:0000313" key="2">
    <source>
        <dbReference type="EMBL" id="QHT77859.1"/>
    </source>
</evidence>
<dbReference type="EMBL" id="MN739922">
    <property type="protein sequence ID" value="QHT77859.1"/>
    <property type="molecule type" value="Genomic_DNA"/>
</dbReference>
<proteinExistence type="predicted"/>
<reference evidence="2" key="1">
    <citation type="journal article" date="2020" name="Nature">
        <title>Giant virus diversity and host interactions through global metagenomics.</title>
        <authorList>
            <person name="Schulz F."/>
            <person name="Roux S."/>
            <person name="Paez-Espino D."/>
            <person name="Jungbluth S."/>
            <person name="Walsh D.A."/>
            <person name="Denef V.J."/>
            <person name="McMahon K.D."/>
            <person name="Konstantinidis K.T."/>
            <person name="Eloe-Fadrosh E.A."/>
            <person name="Kyrpides N.C."/>
            <person name="Woyke T."/>
        </authorList>
    </citation>
    <scope>NUCLEOTIDE SEQUENCE</scope>
    <source>
        <strain evidence="2">GVMAG-M-3300023179-90</strain>
    </source>
</reference>
<organism evidence="2">
    <name type="scientific">viral metagenome</name>
    <dbReference type="NCBI Taxonomy" id="1070528"/>
    <lineage>
        <taxon>unclassified sequences</taxon>
        <taxon>metagenomes</taxon>
        <taxon>organismal metagenomes</taxon>
    </lineage>
</organism>
<dbReference type="AlphaFoldDB" id="A0A6C0HBH5"/>
<sequence length="542" mass="63751">MAFRKINTRKNKKQNKHRRKYTKGGFKNKIDDIDFKYTRDMSRIIWTKNAYPNHQQLIDIIANISWDEYTYEGPVVISQYETISDNAGGKMNDSGKIEYAEETILVDIKEHSLQTNKGIDYNFFGGICYELLDDVFNNVNLSLYVDPTGDIDVALNIPYFGYDKNKDFFDTVYDNHDKSYCHDVIVNNEMNPYYRNVVDWIVDKLRIELSKLDMNRLYPNSVDFHIDEYTEIPTAHKTQAMGFNDIKIGNAHILSFINHINEDKPNNIMIKIQLVIKIVDDDITIIDHVLECVISIDKTKSIDLYKPSLNKTNVLNISGNNYNIEGYAELVEGNLRAYIERKIYIDNDISEYIHKPYNHVGRLFYLFELFKFNKDQIFTTNKKISDEKIAPIISTFQYYIQKAVNQIINAISKNEKKIDTTQKLIMYQEYFSNYIFNYISIDNDGTHNIGIRLIDFIEAYIDVFNIHNNYTFSTFFNYNISDEKLGDITKGIDYTVPYMNDKYNELKNIFIHNYRNIYSKNITNTIVNNAIHNITRKNINHK</sequence>
<accession>A0A6C0HBH5</accession>